<reference evidence="1" key="1">
    <citation type="journal article" date="2021" name="New Phytol.">
        <title>Evolutionary innovations through gain and loss of genes in the ectomycorrhizal Boletales.</title>
        <authorList>
            <person name="Wu G."/>
            <person name="Miyauchi S."/>
            <person name="Morin E."/>
            <person name="Kuo A."/>
            <person name="Drula E."/>
            <person name="Varga T."/>
            <person name="Kohler A."/>
            <person name="Feng B."/>
            <person name="Cao Y."/>
            <person name="Lipzen A."/>
            <person name="Daum C."/>
            <person name="Hundley H."/>
            <person name="Pangilinan J."/>
            <person name="Johnson J."/>
            <person name="Barry K."/>
            <person name="LaButti K."/>
            <person name="Ng V."/>
            <person name="Ahrendt S."/>
            <person name="Min B."/>
            <person name="Choi I.G."/>
            <person name="Park H."/>
            <person name="Plett J.M."/>
            <person name="Magnuson J."/>
            <person name="Spatafora J.W."/>
            <person name="Nagy L.G."/>
            <person name="Henrissat B."/>
            <person name="Grigoriev I.V."/>
            <person name="Yang Z.L."/>
            <person name="Xu J."/>
            <person name="Martin F.M."/>
        </authorList>
    </citation>
    <scope>NUCLEOTIDE SEQUENCE</scope>
    <source>
        <strain evidence="1">ATCC 28755</strain>
    </source>
</reference>
<dbReference type="EMBL" id="MU267739">
    <property type="protein sequence ID" value="KAH7909836.1"/>
    <property type="molecule type" value="Genomic_DNA"/>
</dbReference>
<evidence type="ECO:0000313" key="2">
    <source>
        <dbReference type="Proteomes" id="UP000790377"/>
    </source>
</evidence>
<keyword evidence="2" id="KW-1185">Reference proteome</keyword>
<name>A0ACB8A9G5_9AGAM</name>
<evidence type="ECO:0000313" key="1">
    <source>
        <dbReference type="EMBL" id="KAH7909836.1"/>
    </source>
</evidence>
<dbReference type="Proteomes" id="UP000790377">
    <property type="component" value="Unassembled WGS sequence"/>
</dbReference>
<organism evidence="1 2">
    <name type="scientific">Hygrophoropsis aurantiaca</name>
    <dbReference type="NCBI Taxonomy" id="72124"/>
    <lineage>
        <taxon>Eukaryota</taxon>
        <taxon>Fungi</taxon>
        <taxon>Dikarya</taxon>
        <taxon>Basidiomycota</taxon>
        <taxon>Agaricomycotina</taxon>
        <taxon>Agaricomycetes</taxon>
        <taxon>Agaricomycetidae</taxon>
        <taxon>Boletales</taxon>
        <taxon>Coniophorineae</taxon>
        <taxon>Hygrophoropsidaceae</taxon>
        <taxon>Hygrophoropsis</taxon>
    </lineage>
</organism>
<gene>
    <name evidence="1" type="ORF">BJ138DRAFT_1010028</name>
</gene>
<accession>A0ACB8A9G5</accession>
<proteinExistence type="predicted"/>
<comment type="caution">
    <text evidence="1">The sequence shown here is derived from an EMBL/GenBank/DDBJ whole genome shotgun (WGS) entry which is preliminary data.</text>
</comment>
<sequence length="162" mass="18311">MSLHGIGVDVLHLPRIVSLCSRRRSGKLASRILSMDEMVVFNTLAHEEQRQARFLAVRWAVKEAAYKALYPVRPTWKELTFTSLINGIKPTLYYHPGSTTTNGSVANTNWITAEKTHKLHVSVSHDGDYVFASVVAVTWCVNCFFILNSTKAYKRTFLVLIL</sequence>
<keyword evidence="1" id="KW-0808">Transferase</keyword>
<protein>
    <submittedName>
        <fullName evidence="1">4'-phosphopantetheinyl transferase superfamily-domain-containing protein</fullName>
    </submittedName>
</protein>